<dbReference type="EMBL" id="JBHSWB010000003">
    <property type="protein sequence ID" value="MFC6663378.1"/>
    <property type="molecule type" value="Genomic_DNA"/>
</dbReference>
<evidence type="ECO:0000313" key="2">
    <source>
        <dbReference type="Proteomes" id="UP001596317"/>
    </source>
</evidence>
<gene>
    <name evidence="1" type="ORF">ACFP90_25425</name>
</gene>
<keyword evidence="2" id="KW-1185">Reference proteome</keyword>
<dbReference type="InterPro" id="IPR024197">
    <property type="entry name" value="TPP-like"/>
</dbReference>
<evidence type="ECO:0000313" key="1">
    <source>
        <dbReference type="EMBL" id="MFC6663378.1"/>
    </source>
</evidence>
<dbReference type="PIRSF" id="PIRSF030802">
    <property type="entry name" value="UCP030802"/>
    <property type="match status" value="1"/>
</dbReference>
<dbReference type="Proteomes" id="UP001596317">
    <property type="component" value="Unassembled WGS sequence"/>
</dbReference>
<sequence>MLTAFINPLGLLYDPSGTAESPGLASGVLDLLQGATLVPVTGLGEDELLAVPAAFTSWQVLAHGAVVLTPEGEEDAAWRRLTREAQAEAEAALTLGAQAAGHLNALEQLGLEVTVTERHGRPLLVQLRHPYGLTRALDQARAGLLEWLQDAPFRQDLRLTRDPLGLTLLPSSIRPERAVNYLLSLWSAPGLTVGVSALADDRPFLALCDTALVPGASLLGTPEPDPEE</sequence>
<dbReference type="RefSeq" id="WP_224612761.1">
    <property type="nucleotide sequence ID" value="NZ_JAIQXV010000034.1"/>
</dbReference>
<accession>A0ABW1ZRU4</accession>
<protein>
    <recommendedName>
        <fullName evidence="3">HAD family hydrolase</fullName>
    </recommendedName>
</protein>
<organism evidence="1 2">
    <name type="scientific">Deinococcus multiflagellatus</name>
    <dbReference type="NCBI Taxonomy" id="1656887"/>
    <lineage>
        <taxon>Bacteria</taxon>
        <taxon>Thermotogati</taxon>
        <taxon>Deinococcota</taxon>
        <taxon>Deinococci</taxon>
        <taxon>Deinococcales</taxon>
        <taxon>Deinococcaceae</taxon>
        <taxon>Deinococcus</taxon>
    </lineage>
</organism>
<name>A0ABW1ZRU4_9DEIO</name>
<comment type="caution">
    <text evidence="1">The sequence shown here is derived from an EMBL/GenBank/DDBJ whole genome shotgun (WGS) entry which is preliminary data.</text>
</comment>
<reference evidence="2" key="1">
    <citation type="journal article" date="2019" name="Int. J. Syst. Evol. Microbiol.">
        <title>The Global Catalogue of Microorganisms (GCM) 10K type strain sequencing project: providing services to taxonomists for standard genome sequencing and annotation.</title>
        <authorList>
            <consortium name="The Broad Institute Genomics Platform"/>
            <consortium name="The Broad Institute Genome Sequencing Center for Infectious Disease"/>
            <person name="Wu L."/>
            <person name="Ma J."/>
        </authorList>
    </citation>
    <scope>NUCLEOTIDE SEQUENCE [LARGE SCALE GENOMIC DNA]</scope>
    <source>
        <strain evidence="2">CCUG 63830</strain>
    </source>
</reference>
<evidence type="ECO:0008006" key="3">
    <source>
        <dbReference type="Google" id="ProtNLM"/>
    </source>
</evidence>
<proteinExistence type="predicted"/>